<reference evidence="2 3" key="3">
    <citation type="journal article" date="2014" name="J. Ind. Microbiol. Biotechnol.">
        <title>Genome mining of the Streptomyces avermitilis genome and development of genome-minimized hosts for heterologous expression of biosynthetic gene clusters.</title>
        <authorList>
            <person name="Ikeda H."/>
            <person name="Shin-ya K."/>
            <person name="Omura S."/>
        </authorList>
    </citation>
    <scope>NUCLEOTIDE SEQUENCE [LARGE SCALE GENOMIC DNA]</scope>
    <source>
        <strain evidence="3">ATCC 31267 / DSM 46492 / JCM 5070 / NBRC 14893 / NCIMB 12804 / NRRL 8165 / MA-4680</strain>
    </source>
</reference>
<dbReference type="Proteomes" id="UP000000428">
    <property type="component" value="Chromosome"/>
</dbReference>
<dbReference type="SUPFAM" id="SSF55961">
    <property type="entry name" value="Bet v1-like"/>
    <property type="match status" value="1"/>
</dbReference>
<organism evidence="2 3">
    <name type="scientific">Streptomyces avermitilis (strain ATCC 31267 / DSM 46492 / JCM 5070 / NBRC 14893 / NCIMB 12804 / NRRL 8165 / MA-4680)</name>
    <dbReference type="NCBI Taxonomy" id="227882"/>
    <lineage>
        <taxon>Bacteria</taxon>
        <taxon>Bacillati</taxon>
        <taxon>Actinomycetota</taxon>
        <taxon>Actinomycetes</taxon>
        <taxon>Kitasatosporales</taxon>
        <taxon>Streptomycetaceae</taxon>
        <taxon>Streptomyces</taxon>
    </lineage>
</organism>
<keyword evidence="3" id="KW-1185">Reference proteome</keyword>
<protein>
    <recommendedName>
        <fullName evidence="4">DUF2867 domain-containing protein</fullName>
    </recommendedName>
</protein>
<dbReference type="EMBL" id="BA000030">
    <property type="protein sequence ID" value="BAC72154.1"/>
    <property type="molecule type" value="Genomic_DNA"/>
</dbReference>
<reference evidence="2 3" key="1">
    <citation type="journal article" date="2001" name="Proc. Natl. Acad. Sci. U.S.A.">
        <title>Genome sequence of an industrial microorganism Streptomyces avermitilis: deducing the ability of producing secondary metabolites.</title>
        <authorList>
            <person name="Omura S."/>
            <person name="Ikeda H."/>
            <person name="Ishikawa J."/>
            <person name="Hanamoto A."/>
            <person name="Takahashi C."/>
            <person name="Shinose M."/>
            <person name="Takahashi Y."/>
            <person name="Horikawa H."/>
            <person name="Nakazawa H."/>
            <person name="Osonoe T."/>
            <person name="Kikuchi H."/>
            <person name="Shiba T."/>
            <person name="Sakaki Y."/>
            <person name="Hattori M."/>
        </authorList>
    </citation>
    <scope>NUCLEOTIDE SEQUENCE [LARGE SCALE GENOMIC DNA]</scope>
    <source>
        <strain evidence="3">ATCC 31267 / DSM 46492 / JCM 5070 / NBRC 14893 / NCIMB 12804 / NRRL 8165 / MA-4680</strain>
    </source>
</reference>
<evidence type="ECO:0008006" key="4">
    <source>
        <dbReference type="Google" id="ProtNLM"/>
    </source>
</evidence>
<reference evidence="2 3" key="2">
    <citation type="journal article" date="2003" name="Nat. Biotechnol.">
        <title>Complete genome sequence and comparative analysis of the industrial microorganism Streptomyces avermitilis.</title>
        <authorList>
            <person name="Ikeda H."/>
            <person name="Ishikawa J."/>
            <person name="Hanamoto A."/>
            <person name="Shinose M."/>
            <person name="Kikuchi H."/>
            <person name="Shiba T."/>
            <person name="Sakaki Y."/>
            <person name="Hattori M."/>
            <person name="Omura S."/>
        </authorList>
    </citation>
    <scope>NUCLEOTIDE SEQUENCE [LARGE SCALE GENOMIC DNA]</scope>
    <source>
        <strain evidence="3">ATCC 31267 / DSM 46492 / JCM 5070 / NBRC 14893 / NCIMB 12804 / NRRL 8165 / MA-4680</strain>
    </source>
</reference>
<evidence type="ECO:0000313" key="2">
    <source>
        <dbReference type="EMBL" id="BAC72154.1"/>
    </source>
</evidence>
<feature type="compositionally biased region" description="Gly residues" evidence="1">
    <location>
        <begin position="16"/>
        <end position="29"/>
    </location>
</feature>
<dbReference type="KEGG" id="sma:SAVERM_4442"/>
<feature type="region of interest" description="Disordered" evidence="1">
    <location>
        <begin position="184"/>
        <end position="229"/>
    </location>
</feature>
<feature type="region of interest" description="Disordered" evidence="1">
    <location>
        <begin position="1"/>
        <end position="32"/>
    </location>
</feature>
<evidence type="ECO:0000313" key="3">
    <source>
        <dbReference type="Proteomes" id="UP000000428"/>
    </source>
</evidence>
<name>Q82F21_STRAW</name>
<accession>Q82F21</accession>
<dbReference type="eggNOG" id="ENOG5032Z7H">
    <property type="taxonomic scope" value="Bacteria"/>
</dbReference>
<dbReference type="AlphaFoldDB" id="Q82F21"/>
<gene>
    <name evidence="2" type="ORF">SAVERM_4442</name>
</gene>
<dbReference type="HOGENOM" id="CLU_105426_0_0_11"/>
<evidence type="ECO:0000256" key="1">
    <source>
        <dbReference type="SAM" id="MobiDB-lite"/>
    </source>
</evidence>
<proteinExistence type="predicted"/>
<sequence>MVNRSSKPGTAAVPAGGWGRSGRETGGTPAGPKAFTEALMRVTALPYVDEHTMVVAAEAEDVWRGLGATLDRSFSGPGAAGYARLVGCADRTAGGPRPLAEGSTLPGFRVAAAAPGRELVLMGRHRFSSYALIFRLEAAGPGRTRVRAESRAAFPGPAGALYRWLVIATGGHVAGMRRLLSGVRRRSEQGDGSLGGTEEAARSRRRGAARRTMGTHGRPTPIRPEITEH</sequence>